<proteinExistence type="predicted"/>
<feature type="domain" description="Transcription regulator PadR N-terminal" evidence="2">
    <location>
        <begin position="14"/>
        <end position="88"/>
    </location>
</feature>
<sequence>MKTSTRKSPLALAVLSLLIEESMHPYRMQQIMKEREMHAVINIKHRTSIYQTIDRLKRDEAIVIKEKKQEEGKPELTVYQITEKGRSLAHSWIKEMMALPREEFPEFPAALAFIMLLTPEQAADLLDERKSVLEQELEKIKQRILKAEQLGVPRVSLLETEFQQVTLKAEIDWVASIVFELRKGSLYWSEEWLRKILEQMQSHTDNNKHKGV</sequence>
<gene>
    <name evidence="3" type="ORF">MUN89_12735</name>
</gene>
<name>A0ABY4EG07_9BACI</name>
<dbReference type="PANTHER" id="PTHR43252:SF6">
    <property type="entry name" value="NEGATIVE TRANSCRIPTION REGULATOR PADR"/>
    <property type="match status" value="1"/>
</dbReference>
<dbReference type="Pfam" id="PF03551">
    <property type="entry name" value="PadR"/>
    <property type="match status" value="1"/>
</dbReference>
<dbReference type="InterPro" id="IPR005149">
    <property type="entry name" value="Tscrpt_reg_PadR_N"/>
</dbReference>
<dbReference type="EMBL" id="CP095073">
    <property type="protein sequence ID" value="UOQ42828.1"/>
    <property type="molecule type" value="Genomic_DNA"/>
</dbReference>
<evidence type="ECO:0000259" key="2">
    <source>
        <dbReference type="Pfam" id="PF03551"/>
    </source>
</evidence>
<dbReference type="RefSeq" id="WP_244708188.1">
    <property type="nucleotide sequence ID" value="NZ_CP095073.1"/>
</dbReference>
<protein>
    <submittedName>
        <fullName evidence="3">PadR family transcriptional regulator</fullName>
    </submittedName>
</protein>
<dbReference type="PANTHER" id="PTHR43252">
    <property type="entry name" value="TRANSCRIPTIONAL REGULATOR YQJI"/>
    <property type="match status" value="1"/>
</dbReference>
<dbReference type="Gene3D" id="1.10.10.10">
    <property type="entry name" value="Winged helix-like DNA-binding domain superfamily/Winged helix DNA-binding domain"/>
    <property type="match status" value="1"/>
</dbReference>
<accession>A0ABY4EG07</accession>
<dbReference type="InterPro" id="IPR036388">
    <property type="entry name" value="WH-like_DNA-bd_sf"/>
</dbReference>
<evidence type="ECO:0000313" key="4">
    <source>
        <dbReference type="Proteomes" id="UP000831787"/>
    </source>
</evidence>
<dbReference type="InterPro" id="IPR036390">
    <property type="entry name" value="WH_DNA-bd_sf"/>
</dbReference>
<evidence type="ECO:0000256" key="1">
    <source>
        <dbReference type="SAM" id="Coils"/>
    </source>
</evidence>
<dbReference type="Proteomes" id="UP000831787">
    <property type="component" value="Chromosome"/>
</dbReference>
<evidence type="ECO:0000313" key="3">
    <source>
        <dbReference type="EMBL" id="UOQ42828.1"/>
    </source>
</evidence>
<organism evidence="3 4">
    <name type="scientific">Halobacillus salinarum</name>
    <dbReference type="NCBI Taxonomy" id="2932257"/>
    <lineage>
        <taxon>Bacteria</taxon>
        <taxon>Bacillati</taxon>
        <taxon>Bacillota</taxon>
        <taxon>Bacilli</taxon>
        <taxon>Bacillales</taxon>
        <taxon>Bacillaceae</taxon>
        <taxon>Halobacillus</taxon>
    </lineage>
</organism>
<keyword evidence="1" id="KW-0175">Coiled coil</keyword>
<feature type="coiled-coil region" evidence="1">
    <location>
        <begin position="123"/>
        <end position="150"/>
    </location>
</feature>
<reference evidence="3 4" key="1">
    <citation type="submission" date="2022-04" db="EMBL/GenBank/DDBJ databases">
        <title>Halobacillus sp. isolated from saltern.</title>
        <authorList>
            <person name="Won M."/>
            <person name="Lee C.-M."/>
            <person name="Woen H.-Y."/>
            <person name="Kwon S.-W."/>
        </authorList>
    </citation>
    <scope>NUCLEOTIDE SEQUENCE [LARGE SCALE GENOMIC DNA]</scope>
    <source>
        <strain evidence="3 4">SSBR10-3</strain>
    </source>
</reference>
<keyword evidence="4" id="KW-1185">Reference proteome</keyword>
<dbReference type="SUPFAM" id="SSF46785">
    <property type="entry name" value="Winged helix' DNA-binding domain"/>
    <property type="match status" value="1"/>
</dbReference>